<gene>
    <name evidence="3" type="ORF">Egran_05211</name>
</gene>
<dbReference type="InterPro" id="IPR040151">
    <property type="entry name" value="Gfd2/YDR514C-like"/>
</dbReference>
<evidence type="ECO:0000313" key="4">
    <source>
        <dbReference type="Proteomes" id="UP000243515"/>
    </source>
</evidence>
<sequence>MGSNRKERLKLLFEDDPSLLYADTGLNKSTNTPSRSEGKLKGDITEEQAREALKTATIISGRDPKNTQLREEENIDHPKPPHDGDVDFEVPDAPLAACFCPVLAITRLPYKYIRNQGSDLIAKQFFDGGKIWARGWDLYYIYPPEDISTRPLLLMSAVQVQSLIDDINEHFHCSLSIPIDRRLGLILPFVKDGTPEPVFLGQCTSKETKDELELTIPSPWDDTEQGNPSADENLQNHPKFNLFRAKMQAGVEATKRRTKADKASRKLAQIRRQVDASRSLKRAQRYLGLRPRRPRDLHLPVFDMNTTSEEIEKAEMEYGLACGTILPPFDLDRPAPFPFAGEPIFICVDIEANERFHDDITEIGISVLDPLDLIGLAPGKDGENWISQIRSRHLRIQERSHVVNRTYLTGCPDKFGFGKSEFVPLKMAAQTVDECFQPPYLAQFPTAAEIATDGTEQQSDDVTHGGLSLMGVDKEIPEYKMRTRSIVFVGHDTRPDIRYLRLLGSTLFDTPTETPLPTNPSVEPDNPCAMQRPKFLEALDTGTLFRILKRQNNSSALGYVLYDLGINSRNLHNAGNDARYTLEAMVRIILLSRLLLDAGPKAIERTKTISWPLGPPCTGAAEQAVKLASTHDLAWMAEVERRIADSPDDSKDRIREECTVWAIATGWLNDFWEAVDDDTDGGRGKGIQVDGVKHKEAR</sequence>
<feature type="domain" description="Gfd2/YDR514C-like C-terminal" evidence="2">
    <location>
        <begin position="344"/>
        <end position="588"/>
    </location>
</feature>
<feature type="compositionally biased region" description="Basic and acidic residues" evidence="1">
    <location>
        <begin position="62"/>
        <end position="83"/>
    </location>
</feature>
<dbReference type="AlphaFoldDB" id="A0A232LS83"/>
<keyword evidence="4" id="KW-1185">Reference proteome</keyword>
<dbReference type="GO" id="GO:0005634">
    <property type="term" value="C:nucleus"/>
    <property type="evidence" value="ECO:0007669"/>
    <property type="project" value="TreeGrafter"/>
</dbReference>
<accession>A0A232LS83</accession>
<evidence type="ECO:0000256" key="1">
    <source>
        <dbReference type="SAM" id="MobiDB-lite"/>
    </source>
</evidence>
<comment type="caution">
    <text evidence="3">The sequence shown here is derived from an EMBL/GenBank/DDBJ whole genome shotgun (WGS) entry which is preliminary data.</text>
</comment>
<dbReference type="PANTHER" id="PTHR28083">
    <property type="entry name" value="GOOD FOR FULL DBP5 ACTIVITY PROTEIN 2"/>
    <property type="match status" value="1"/>
</dbReference>
<dbReference type="InterPro" id="IPR036397">
    <property type="entry name" value="RNaseH_sf"/>
</dbReference>
<dbReference type="PANTHER" id="PTHR28083:SF1">
    <property type="entry name" value="GOOD FOR FULL DBP5 ACTIVITY PROTEIN 2"/>
    <property type="match status" value="1"/>
</dbReference>
<proteinExistence type="predicted"/>
<dbReference type="InterPro" id="IPR048519">
    <property type="entry name" value="Gfd2/YDR514C-like_C"/>
</dbReference>
<feature type="compositionally biased region" description="Polar residues" evidence="1">
    <location>
        <begin position="26"/>
        <end position="35"/>
    </location>
</feature>
<dbReference type="GO" id="GO:0003676">
    <property type="term" value="F:nucleic acid binding"/>
    <property type="evidence" value="ECO:0007669"/>
    <property type="project" value="InterPro"/>
</dbReference>
<dbReference type="InterPro" id="IPR012337">
    <property type="entry name" value="RNaseH-like_sf"/>
</dbReference>
<evidence type="ECO:0000259" key="2">
    <source>
        <dbReference type="Pfam" id="PF21762"/>
    </source>
</evidence>
<reference evidence="3 4" key="1">
    <citation type="journal article" date="2015" name="Environ. Microbiol.">
        <title>Metagenome sequence of Elaphomyces granulatus from sporocarp tissue reveals Ascomycota ectomycorrhizal fingerprints of genome expansion and a Proteobacteria-rich microbiome.</title>
        <authorList>
            <person name="Quandt C.A."/>
            <person name="Kohler A."/>
            <person name="Hesse C.N."/>
            <person name="Sharpton T.J."/>
            <person name="Martin F."/>
            <person name="Spatafora J.W."/>
        </authorList>
    </citation>
    <scope>NUCLEOTIDE SEQUENCE [LARGE SCALE GENOMIC DNA]</scope>
    <source>
        <strain evidence="3 4">OSC145934</strain>
    </source>
</reference>
<dbReference type="OrthoDB" id="5953249at2759"/>
<feature type="region of interest" description="Disordered" evidence="1">
    <location>
        <begin position="22"/>
        <end position="44"/>
    </location>
</feature>
<protein>
    <recommendedName>
        <fullName evidence="2">Gfd2/YDR514C-like C-terminal domain-containing protein</fullName>
    </recommendedName>
</protein>
<dbReference type="EMBL" id="NPHW01005176">
    <property type="protein sequence ID" value="OXV07023.1"/>
    <property type="molecule type" value="Genomic_DNA"/>
</dbReference>
<dbReference type="SUPFAM" id="SSF53098">
    <property type="entry name" value="Ribonuclease H-like"/>
    <property type="match status" value="1"/>
</dbReference>
<dbReference type="Gene3D" id="3.30.420.10">
    <property type="entry name" value="Ribonuclease H-like superfamily/Ribonuclease H"/>
    <property type="match status" value="1"/>
</dbReference>
<name>A0A232LS83_9EURO</name>
<feature type="region of interest" description="Disordered" evidence="1">
    <location>
        <begin position="58"/>
        <end position="83"/>
    </location>
</feature>
<dbReference type="Pfam" id="PF21762">
    <property type="entry name" value="DEDDh_C"/>
    <property type="match status" value="1"/>
</dbReference>
<organism evidence="3 4">
    <name type="scientific">Elaphomyces granulatus</name>
    <dbReference type="NCBI Taxonomy" id="519963"/>
    <lineage>
        <taxon>Eukaryota</taxon>
        <taxon>Fungi</taxon>
        <taxon>Dikarya</taxon>
        <taxon>Ascomycota</taxon>
        <taxon>Pezizomycotina</taxon>
        <taxon>Eurotiomycetes</taxon>
        <taxon>Eurotiomycetidae</taxon>
        <taxon>Eurotiales</taxon>
        <taxon>Elaphomycetaceae</taxon>
        <taxon>Elaphomyces</taxon>
    </lineage>
</organism>
<evidence type="ECO:0000313" key="3">
    <source>
        <dbReference type="EMBL" id="OXV07023.1"/>
    </source>
</evidence>
<dbReference type="Proteomes" id="UP000243515">
    <property type="component" value="Unassembled WGS sequence"/>
</dbReference>